<feature type="region of interest" description="Disordered" evidence="1">
    <location>
        <begin position="46"/>
        <end position="69"/>
    </location>
</feature>
<feature type="compositionally biased region" description="Polar residues" evidence="1">
    <location>
        <begin position="312"/>
        <end position="321"/>
    </location>
</feature>
<feature type="region of interest" description="Disordered" evidence="1">
    <location>
        <begin position="352"/>
        <end position="376"/>
    </location>
</feature>
<dbReference type="AlphaFoldDB" id="A0A5B7HS36"/>
<dbReference type="Proteomes" id="UP000324222">
    <property type="component" value="Unassembled WGS sequence"/>
</dbReference>
<sequence length="376" mass="40047">MSVPSFLFRPPFLCLFPPLHSPCTLPLLLPSSSSLALSSHPLSSLPPPSSFPPTNTPSHPCHPPSHPPHPTRTLSPVLLPSHCCSAARKIGKVPSEVHLLGLGCRHLEHYTPEPDLCRHCSCWGHKEWRCQSATCCRYCAGPHKLAQCLNKIKEGTKIPPWCCNCGDDHNVHSTLCTVRPQLQREPATDEVSQPRLVFRQAPPPETNTWVMKPSFLATAPHLSQPSCPTNGTSTTPAVFPSLLQRAATLPPVSPKTVPQPGATQKLPTTYPTQQLMAVVSALAAKVDNLPATVSGLSNEFVTFKNQQHTVCSGTPTVAPTPSSASGAQRGQGGSDVCRHSLCDPPKKKVNAAGQCAAAAAPSPRMDIPAKSVKGAT</sequence>
<evidence type="ECO:0000313" key="3">
    <source>
        <dbReference type="Proteomes" id="UP000324222"/>
    </source>
</evidence>
<feature type="region of interest" description="Disordered" evidence="1">
    <location>
        <begin position="312"/>
        <end position="339"/>
    </location>
</feature>
<proteinExistence type="predicted"/>
<protein>
    <recommendedName>
        <fullName evidence="4">Nucleic-acid-binding protein from transposon X-element</fullName>
    </recommendedName>
</protein>
<evidence type="ECO:0000313" key="2">
    <source>
        <dbReference type="EMBL" id="MPC72057.1"/>
    </source>
</evidence>
<evidence type="ECO:0008006" key="4">
    <source>
        <dbReference type="Google" id="ProtNLM"/>
    </source>
</evidence>
<evidence type="ECO:0000256" key="1">
    <source>
        <dbReference type="SAM" id="MobiDB-lite"/>
    </source>
</evidence>
<dbReference type="EMBL" id="VSRR010034042">
    <property type="protein sequence ID" value="MPC72057.1"/>
    <property type="molecule type" value="Genomic_DNA"/>
</dbReference>
<gene>
    <name evidence="2" type="ORF">E2C01_066350</name>
</gene>
<reference evidence="2 3" key="1">
    <citation type="submission" date="2019-05" db="EMBL/GenBank/DDBJ databases">
        <title>Another draft genome of Portunus trituberculatus and its Hox gene families provides insights of decapod evolution.</title>
        <authorList>
            <person name="Jeong J.-H."/>
            <person name="Song I."/>
            <person name="Kim S."/>
            <person name="Choi T."/>
            <person name="Kim D."/>
            <person name="Ryu S."/>
            <person name="Kim W."/>
        </authorList>
    </citation>
    <scope>NUCLEOTIDE SEQUENCE [LARGE SCALE GENOMIC DNA]</scope>
    <source>
        <tissue evidence="2">Muscle</tissue>
    </source>
</reference>
<keyword evidence="3" id="KW-1185">Reference proteome</keyword>
<organism evidence="2 3">
    <name type="scientific">Portunus trituberculatus</name>
    <name type="common">Swimming crab</name>
    <name type="synonym">Neptunus trituberculatus</name>
    <dbReference type="NCBI Taxonomy" id="210409"/>
    <lineage>
        <taxon>Eukaryota</taxon>
        <taxon>Metazoa</taxon>
        <taxon>Ecdysozoa</taxon>
        <taxon>Arthropoda</taxon>
        <taxon>Crustacea</taxon>
        <taxon>Multicrustacea</taxon>
        <taxon>Malacostraca</taxon>
        <taxon>Eumalacostraca</taxon>
        <taxon>Eucarida</taxon>
        <taxon>Decapoda</taxon>
        <taxon>Pleocyemata</taxon>
        <taxon>Brachyura</taxon>
        <taxon>Eubrachyura</taxon>
        <taxon>Portunoidea</taxon>
        <taxon>Portunidae</taxon>
        <taxon>Portuninae</taxon>
        <taxon>Portunus</taxon>
    </lineage>
</organism>
<comment type="caution">
    <text evidence="2">The sequence shown here is derived from an EMBL/GenBank/DDBJ whole genome shotgun (WGS) entry which is preliminary data.</text>
</comment>
<accession>A0A5B7HS36</accession>
<name>A0A5B7HS36_PORTR</name>